<proteinExistence type="predicted"/>
<evidence type="ECO:0000313" key="2">
    <source>
        <dbReference type="EMBL" id="CAG8450363.1"/>
    </source>
</evidence>
<evidence type="ECO:0000313" key="3">
    <source>
        <dbReference type="Proteomes" id="UP000789831"/>
    </source>
</evidence>
<feature type="compositionally biased region" description="Low complexity" evidence="1">
    <location>
        <begin position="29"/>
        <end position="57"/>
    </location>
</feature>
<feature type="region of interest" description="Disordered" evidence="1">
    <location>
        <begin position="28"/>
        <end position="65"/>
    </location>
</feature>
<name>A0A9N8VJ80_9GLOM</name>
<reference evidence="2" key="1">
    <citation type="submission" date="2021-06" db="EMBL/GenBank/DDBJ databases">
        <authorList>
            <person name="Kallberg Y."/>
            <person name="Tangrot J."/>
            <person name="Rosling A."/>
        </authorList>
    </citation>
    <scope>NUCLEOTIDE SEQUENCE</scope>
    <source>
        <strain evidence="2">MT106</strain>
    </source>
</reference>
<evidence type="ECO:0000256" key="1">
    <source>
        <dbReference type="SAM" id="MobiDB-lite"/>
    </source>
</evidence>
<dbReference type="Proteomes" id="UP000789831">
    <property type="component" value="Unassembled WGS sequence"/>
</dbReference>
<protein>
    <submittedName>
        <fullName evidence="2">7331_t:CDS:1</fullName>
    </submittedName>
</protein>
<feature type="region of interest" description="Disordered" evidence="1">
    <location>
        <begin position="147"/>
        <end position="189"/>
    </location>
</feature>
<gene>
    <name evidence="2" type="ORF">AGERDE_LOCUS1692</name>
</gene>
<accession>A0A9N8VJ80</accession>
<dbReference type="AlphaFoldDB" id="A0A9N8VJ80"/>
<sequence>MSFIVSPIINKEDEESNTSIITTSLPIENSSLDNSSFSESLSSSINQNNTINTYTPPTTRPKTDSQETIQSYLNNDSSLSKIKVSTYKSKISTGRNVASDPNYRLSDAGQNSDTDSDTSKSLKRNGAVTPPGFWLIDIDAPPRTPEQTALLAASEAEGRKRTNKEWKNNQTKKRMSPKGSRIYGSHVTK</sequence>
<keyword evidence="3" id="KW-1185">Reference proteome</keyword>
<dbReference type="OrthoDB" id="10478946at2759"/>
<dbReference type="EMBL" id="CAJVPL010000122">
    <property type="protein sequence ID" value="CAG8450363.1"/>
    <property type="molecule type" value="Genomic_DNA"/>
</dbReference>
<comment type="caution">
    <text evidence="2">The sequence shown here is derived from an EMBL/GenBank/DDBJ whole genome shotgun (WGS) entry which is preliminary data.</text>
</comment>
<feature type="region of interest" description="Disordered" evidence="1">
    <location>
        <begin position="93"/>
        <end position="126"/>
    </location>
</feature>
<organism evidence="2 3">
    <name type="scientific">Ambispora gerdemannii</name>
    <dbReference type="NCBI Taxonomy" id="144530"/>
    <lineage>
        <taxon>Eukaryota</taxon>
        <taxon>Fungi</taxon>
        <taxon>Fungi incertae sedis</taxon>
        <taxon>Mucoromycota</taxon>
        <taxon>Glomeromycotina</taxon>
        <taxon>Glomeromycetes</taxon>
        <taxon>Archaeosporales</taxon>
        <taxon>Ambisporaceae</taxon>
        <taxon>Ambispora</taxon>
    </lineage>
</organism>
<feature type="compositionally biased region" description="Basic and acidic residues" evidence="1">
    <location>
        <begin position="156"/>
        <end position="167"/>
    </location>
</feature>